<comment type="caution">
    <text evidence="7">The sequence shown here is derived from an EMBL/GenBank/DDBJ whole genome shotgun (WGS) entry which is preliminary data.</text>
</comment>
<evidence type="ECO:0000256" key="3">
    <source>
        <dbReference type="ARBA" id="ARBA00023027"/>
    </source>
</evidence>
<accession>A0AAN7TC15</accession>
<keyword evidence="2 4" id="KW-0560">Oxidoreductase</keyword>
<dbReference type="GO" id="GO:0051287">
    <property type="term" value="F:NAD binding"/>
    <property type="evidence" value="ECO:0007669"/>
    <property type="project" value="InterPro"/>
</dbReference>
<evidence type="ECO:0000256" key="4">
    <source>
        <dbReference type="RuleBase" id="RU003719"/>
    </source>
</evidence>
<dbReference type="Pfam" id="PF02826">
    <property type="entry name" value="2-Hacid_dh_C"/>
    <property type="match status" value="1"/>
</dbReference>
<protein>
    <recommendedName>
        <fullName evidence="9">Glycerate dehydrogenase</fullName>
    </recommendedName>
</protein>
<name>A0AAN7TC15_9PEZI</name>
<dbReference type="SUPFAM" id="SSF51735">
    <property type="entry name" value="NAD(P)-binding Rossmann-fold domains"/>
    <property type="match status" value="1"/>
</dbReference>
<dbReference type="Gene3D" id="3.40.50.720">
    <property type="entry name" value="NAD(P)-binding Rossmann-like Domain"/>
    <property type="match status" value="4"/>
</dbReference>
<dbReference type="GO" id="GO:0016616">
    <property type="term" value="F:oxidoreductase activity, acting on the CH-OH group of donors, NAD or NADP as acceptor"/>
    <property type="evidence" value="ECO:0007669"/>
    <property type="project" value="InterPro"/>
</dbReference>
<dbReference type="InterPro" id="IPR006139">
    <property type="entry name" value="D-isomer_2_OHA_DH_cat_dom"/>
</dbReference>
<dbReference type="InterPro" id="IPR006140">
    <property type="entry name" value="D-isomer_DH_NAD-bd"/>
</dbReference>
<dbReference type="Proteomes" id="UP001310890">
    <property type="component" value="Unassembled WGS sequence"/>
</dbReference>
<dbReference type="PANTHER" id="PTHR43761:SF1">
    <property type="entry name" value="D-ISOMER SPECIFIC 2-HYDROXYACID DEHYDROGENASE CATALYTIC DOMAIN-CONTAINING PROTEIN-RELATED"/>
    <property type="match status" value="1"/>
</dbReference>
<feature type="domain" description="D-isomer specific 2-hydroxyacid dehydrogenase NAD-binding" evidence="6">
    <location>
        <begin position="181"/>
        <end position="310"/>
    </location>
</feature>
<evidence type="ECO:0000256" key="2">
    <source>
        <dbReference type="ARBA" id="ARBA00023002"/>
    </source>
</evidence>
<evidence type="ECO:0008006" key="9">
    <source>
        <dbReference type="Google" id="ProtNLM"/>
    </source>
</evidence>
<dbReference type="InterPro" id="IPR036291">
    <property type="entry name" value="NAD(P)-bd_dom_sf"/>
</dbReference>
<gene>
    <name evidence="7" type="ORF">LTR62_007034</name>
</gene>
<reference evidence="7" key="1">
    <citation type="submission" date="2023-08" db="EMBL/GenBank/DDBJ databases">
        <title>Black Yeasts Isolated from many extreme environments.</title>
        <authorList>
            <person name="Coleine C."/>
            <person name="Stajich J.E."/>
            <person name="Selbmann L."/>
        </authorList>
    </citation>
    <scope>NUCLEOTIDE SEQUENCE</scope>
    <source>
        <strain evidence="7">CCFEE 5401</strain>
    </source>
</reference>
<dbReference type="InterPro" id="IPR050418">
    <property type="entry name" value="D-iso_2-hydroxyacid_DH_PdxB"/>
</dbReference>
<evidence type="ECO:0000259" key="6">
    <source>
        <dbReference type="Pfam" id="PF02826"/>
    </source>
</evidence>
<dbReference type="AlphaFoldDB" id="A0AAN7TC15"/>
<keyword evidence="3" id="KW-0520">NAD</keyword>
<evidence type="ECO:0000256" key="1">
    <source>
        <dbReference type="ARBA" id="ARBA00005854"/>
    </source>
</evidence>
<evidence type="ECO:0000313" key="7">
    <source>
        <dbReference type="EMBL" id="KAK5109474.1"/>
    </source>
</evidence>
<dbReference type="PANTHER" id="PTHR43761">
    <property type="entry name" value="D-ISOMER SPECIFIC 2-HYDROXYACID DEHYDROGENASE FAMILY PROTEIN (AFU_ORTHOLOGUE AFUA_1G13630)"/>
    <property type="match status" value="1"/>
</dbReference>
<proteinExistence type="inferred from homology"/>
<evidence type="ECO:0000313" key="8">
    <source>
        <dbReference type="Proteomes" id="UP001310890"/>
    </source>
</evidence>
<comment type="similarity">
    <text evidence="1 4">Belongs to the D-isomer specific 2-hydroxyacid dehydrogenase family.</text>
</comment>
<organism evidence="7 8">
    <name type="scientific">Meristemomyces frigidus</name>
    <dbReference type="NCBI Taxonomy" id="1508187"/>
    <lineage>
        <taxon>Eukaryota</taxon>
        <taxon>Fungi</taxon>
        <taxon>Dikarya</taxon>
        <taxon>Ascomycota</taxon>
        <taxon>Pezizomycotina</taxon>
        <taxon>Dothideomycetes</taxon>
        <taxon>Dothideomycetidae</taxon>
        <taxon>Mycosphaerellales</taxon>
        <taxon>Teratosphaeriaceae</taxon>
        <taxon>Meristemomyces</taxon>
    </lineage>
</organism>
<dbReference type="Pfam" id="PF00389">
    <property type="entry name" value="2-Hacid_dh"/>
    <property type="match status" value="1"/>
</dbReference>
<dbReference type="EMBL" id="JAVRRL010000064">
    <property type="protein sequence ID" value="KAK5109474.1"/>
    <property type="molecule type" value="Genomic_DNA"/>
</dbReference>
<feature type="domain" description="D-isomer specific 2-hydroxyacid dehydrogenase catalytic" evidence="5">
    <location>
        <begin position="44"/>
        <end position="338"/>
    </location>
</feature>
<evidence type="ECO:0000259" key="5">
    <source>
        <dbReference type="Pfam" id="PF00389"/>
    </source>
</evidence>
<dbReference type="SUPFAM" id="SSF52283">
    <property type="entry name" value="Formate/glycerate dehydrogenase catalytic domain-like"/>
    <property type="match status" value="1"/>
</dbReference>
<sequence length="341" mass="36808">MANDHHIVYLDNWVDAAPLNFPHKATHYPDTTPSQLPGHIRTATIIVTSYTPITRTAIAAAPLLQLVACNSTGTDRVDHAALRERGVTLCRVPAQNTASVSEHALALYFSLRRCVVPLHAVVMDGRTWGEGAVFRRFGSPPRSNGEEIVVVVGYGAIGEYLLAPAFRRSIGYLLLTFVFYVGKNIEKMCKALGMTVLVAERKGAASVREDRVAFEDAVRKGTVFMVAAPLDDSSRDMIAMPELEAMLDSAVIINVGRGATINEHHLAAALRNGKIGGAACDTFNVEPATKENCPLLDPSIPNLVLSPHIAWYSSATIKGTLEVQKANIEAFVSGHPMNVVS</sequence>